<dbReference type="InterPro" id="IPR012337">
    <property type="entry name" value="RNaseH-like_sf"/>
</dbReference>
<evidence type="ECO:0000313" key="2">
    <source>
        <dbReference type="EMBL" id="KAL0413692.1"/>
    </source>
</evidence>
<gene>
    <name evidence="2" type="ORF">Sradi_1570900</name>
</gene>
<dbReference type="EMBL" id="JACGWJ010000006">
    <property type="protein sequence ID" value="KAL0413692.1"/>
    <property type="molecule type" value="Genomic_DNA"/>
</dbReference>
<dbReference type="InterPro" id="IPR036397">
    <property type="entry name" value="RNaseH_sf"/>
</dbReference>
<dbReference type="InterPro" id="IPR001584">
    <property type="entry name" value="Integrase_cat-core"/>
</dbReference>
<comment type="caution">
    <text evidence="2">The sequence shown here is derived from an EMBL/GenBank/DDBJ whole genome shotgun (WGS) entry which is preliminary data.</text>
</comment>
<dbReference type="PANTHER" id="PTHR45835:SF105">
    <property type="entry name" value="INTEGRASE CATALYTIC DOMAIN-CONTAINING PROTEIN"/>
    <property type="match status" value="1"/>
</dbReference>
<dbReference type="GO" id="GO:0003676">
    <property type="term" value="F:nucleic acid binding"/>
    <property type="evidence" value="ECO:0007669"/>
    <property type="project" value="InterPro"/>
</dbReference>
<dbReference type="PANTHER" id="PTHR45835">
    <property type="entry name" value="YALI0A06105P"/>
    <property type="match status" value="1"/>
</dbReference>
<dbReference type="AlphaFoldDB" id="A0AAW2UAG2"/>
<protein>
    <recommendedName>
        <fullName evidence="1">Integrase catalytic domain-containing protein</fullName>
    </recommendedName>
</protein>
<organism evidence="2">
    <name type="scientific">Sesamum radiatum</name>
    <name type="common">Black benniseed</name>
    <dbReference type="NCBI Taxonomy" id="300843"/>
    <lineage>
        <taxon>Eukaryota</taxon>
        <taxon>Viridiplantae</taxon>
        <taxon>Streptophyta</taxon>
        <taxon>Embryophyta</taxon>
        <taxon>Tracheophyta</taxon>
        <taxon>Spermatophyta</taxon>
        <taxon>Magnoliopsida</taxon>
        <taxon>eudicotyledons</taxon>
        <taxon>Gunneridae</taxon>
        <taxon>Pentapetalae</taxon>
        <taxon>asterids</taxon>
        <taxon>lamiids</taxon>
        <taxon>Lamiales</taxon>
        <taxon>Pedaliaceae</taxon>
        <taxon>Sesamum</taxon>
    </lineage>
</organism>
<dbReference type="PROSITE" id="PS50994">
    <property type="entry name" value="INTEGRASE"/>
    <property type="match status" value="1"/>
</dbReference>
<dbReference type="Gene3D" id="3.30.420.10">
    <property type="entry name" value="Ribonuclease H-like superfamily/Ribonuclease H"/>
    <property type="match status" value="1"/>
</dbReference>
<name>A0AAW2UAG2_SESRA</name>
<evidence type="ECO:0000259" key="1">
    <source>
        <dbReference type="PROSITE" id="PS50994"/>
    </source>
</evidence>
<feature type="domain" description="Integrase catalytic" evidence="1">
    <location>
        <begin position="1"/>
        <end position="150"/>
    </location>
</feature>
<proteinExistence type="predicted"/>
<accession>A0AAW2UAG2</accession>
<reference evidence="2" key="1">
    <citation type="submission" date="2020-06" db="EMBL/GenBank/DDBJ databases">
        <authorList>
            <person name="Li T."/>
            <person name="Hu X."/>
            <person name="Zhang T."/>
            <person name="Song X."/>
            <person name="Zhang H."/>
            <person name="Dai N."/>
            <person name="Sheng W."/>
            <person name="Hou X."/>
            <person name="Wei L."/>
        </authorList>
    </citation>
    <scope>NUCLEOTIDE SEQUENCE</scope>
    <source>
        <strain evidence="2">G02</strain>
        <tissue evidence="2">Leaf</tissue>
    </source>
</reference>
<dbReference type="GO" id="GO:0015074">
    <property type="term" value="P:DNA integration"/>
    <property type="evidence" value="ECO:0007669"/>
    <property type="project" value="InterPro"/>
</dbReference>
<sequence length="172" mass="19765">MDFITNLPPSCGKSAIWVIVDRLNKYAHFIALPSKFSAPSLATIFTVEIYRLHGMPKSIISNRDPRFLSTFWRELFRLSGTTLAYSSAYHPQTDGQTEVVYRVLSTYLSCFVSKEPQLWFRYLHLVEFWYNSSHQSSIGMTPYQALYDRPPPSPLTYVTGTTHVASLDDILR</sequence>
<dbReference type="SUPFAM" id="SSF53098">
    <property type="entry name" value="Ribonuclease H-like"/>
    <property type="match status" value="1"/>
</dbReference>
<reference evidence="2" key="2">
    <citation type="journal article" date="2024" name="Plant">
        <title>Genomic evolution and insights into agronomic trait innovations of Sesamum species.</title>
        <authorList>
            <person name="Miao H."/>
            <person name="Wang L."/>
            <person name="Qu L."/>
            <person name="Liu H."/>
            <person name="Sun Y."/>
            <person name="Le M."/>
            <person name="Wang Q."/>
            <person name="Wei S."/>
            <person name="Zheng Y."/>
            <person name="Lin W."/>
            <person name="Duan Y."/>
            <person name="Cao H."/>
            <person name="Xiong S."/>
            <person name="Wang X."/>
            <person name="Wei L."/>
            <person name="Li C."/>
            <person name="Ma Q."/>
            <person name="Ju M."/>
            <person name="Zhao R."/>
            <person name="Li G."/>
            <person name="Mu C."/>
            <person name="Tian Q."/>
            <person name="Mei H."/>
            <person name="Zhang T."/>
            <person name="Gao T."/>
            <person name="Zhang H."/>
        </authorList>
    </citation>
    <scope>NUCLEOTIDE SEQUENCE</scope>
    <source>
        <strain evidence="2">G02</strain>
    </source>
</reference>